<reference evidence="2 3" key="1">
    <citation type="journal article" date="2024" name="G3 (Bethesda)">
        <title>Genome assembly of Hibiscus sabdariffa L. provides insights into metabolisms of medicinal natural products.</title>
        <authorList>
            <person name="Kim T."/>
        </authorList>
    </citation>
    <scope>NUCLEOTIDE SEQUENCE [LARGE SCALE GENOMIC DNA]</scope>
    <source>
        <strain evidence="2">TK-2024</strain>
        <tissue evidence="2">Old leaves</tissue>
    </source>
</reference>
<dbReference type="Proteomes" id="UP001472677">
    <property type="component" value="Unassembled WGS sequence"/>
</dbReference>
<name>A0ABR2CWB3_9ROSI</name>
<evidence type="ECO:0000313" key="2">
    <source>
        <dbReference type="EMBL" id="KAK8523470.1"/>
    </source>
</evidence>
<comment type="caution">
    <text evidence="2">The sequence shown here is derived from an EMBL/GenBank/DDBJ whole genome shotgun (WGS) entry which is preliminary data.</text>
</comment>
<protein>
    <submittedName>
        <fullName evidence="2">Uncharacterized protein</fullName>
    </submittedName>
</protein>
<accession>A0ABR2CWB3</accession>
<keyword evidence="3" id="KW-1185">Reference proteome</keyword>
<evidence type="ECO:0000313" key="3">
    <source>
        <dbReference type="Proteomes" id="UP001472677"/>
    </source>
</evidence>
<evidence type="ECO:0000256" key="1">
    <source>
        <dbReference type="SAM" id="MobiDB-lite"/>
    </source>
</evidence>
<proteinExistence type="predicted"/>
<feature type="region of interest" description="Disordered" evidence="1">
    <location>
        <begin position="1"/>
        <end position="98"/>
    </location>
</feature>
<organism evidence="2 3">
    <name type="scientific">Hibiscus sabdariffa</name>
    <name type="common">roselle</name>
    <dbReference type="NCBI Taxonomy" id="183260"/>
    <lineage>
        <taxon>Eukaryota</taxon>
        <taxon>Viridiplantae</taxon>
        <taxon>Streptophyta</taxon>
        <taxon>Embryophyta</taxon>
        <taxon>Tracheophyta</taxon>
        <taxon>Spermatophyta</taxon>
        <taxon>Magnoliopsida</taxon>
        <taxon>eudicotyledons</taxon>
        <taxon>Gunneridae</taxon>
        <taxon>Pentapetalae</taxon>
        <taxon>rosids</taxon>
        <taxon>malvids</taxon>
        <taxon>Malvales</taxon>
        <taxon>Malvaceae</taxon>
        <taxon>Malvoideae</taxon>
        <taxon>Hibiscus</taxon>
    </lineage>
</organism>
<gene>
    <name evidence="2" type="ORF">V6N12_047990</name>
</gene>
<sequence>MSKEADDALQSSPDMEQAAAEKKRQISLGKQQMNPQPTPDTEKPPLQHGSQGILASKPDFVPHQTQAMKATAQAPGQLPNQTDSPKVKWGAQPMSSIL</sequence>
<dbReference type="EMBL" id="JBBPBM010000043">
    <property type="protein sequence ID" value="KAK8523470.1"/>
    <property type="molecule type" value="Genomic_DNA"/>
</dbReference>